<protein>
    <submittedName>
        <fullName evidence="1">Uncharacterized protein</fullName>
    </submittedName>
</protein>
<proteinExistence type="predicted"/>
<gene>
    <name evidence="1" type="ORF">HELGO_WM25933</name>
</gene>
<evidence type="ECO:0000313" key="1">
    <source>
        <dbReference type="EMBL" id="CAA6828247.1"/>
    </source>
</evidence>
<dbReference type="EMBL" id="CACVAY010000147">
    <property type="protein sequence ID" value="CAA6828247.1"/>
    <property type="molecule type" value="Genomic_DNA"/>
</dbReference>
<accession>A0A6S6UGL3</accession>
<dbReference type="AlphaFoldDB" id="A0A6S6UGL3"/>
<name>A0A6S6UGL3_9GAMM</name>
<reference evidence="1" key="1">
    <citation type="submission" date="2020-01" db="EMBL/GenBank/DDBJ databases">
        <authorList>
            <person name="Meier V. D."/>
            <person name="Meier V D."/>
        </authorList>
    </citation>
    <scope>NUCLEOTIDE SEQUENCE</scope>
    <source>
        <strain evidence="1">HLG_WM_MAG_07</strain>
    </source>
</reference>
<organism evidence="1">
    <name type="scientific">uncultured Thiotrichaceae bacterium</name>
    <dbReference type="NCBI Taxonomy" id="298394"/>
    <lineage>
        <taxon>Bacteria</taxon>
        <taxon>Pseudomonadati</taxon>
        <taxon>Pseudomonadota</taxon>
        <taxon>Gammaproteobacteria</taxon>
        <taxon>Thiotrichales</taxon>
        <taxon>Thiotrichaceae</taxon>
        <taxon>environmental samples</taxon>
    </lineage>
</organism>
<sequence>MSLEKRFTEDEIFLLANTPSQIGAVMAFAEGSGLGTIKEMMANSKTVIAGIKKYPDNEIIIGVLPQVGDFKEAMSQAKAMRSKSIAKLEERKIQSSEQLHDAILKDCVSVAMILDQKATAQEADEYKQWAMEVAENVAKAAKEGGILGFGGTQVSDVEKDAFAQIAAALGTTTNLV</sequence>